<sequence>MRIAVIGGGPGGLYLSALVKKVAPRHEVVLWERGAAGDSVGYGVVFSDGALGGVQAADPELFDRLIESFVRWESVDVTYRGRTLSHPGYSFSAIERRQLSRLLRLRCESRGVDLRFGTAAPPLPLLRNDFDVVVAADGVGSSARNTYADAFGARVEPRDSRYLWLATDRVFDALTFAVVETEHGPMQVHAYPYAPGRSTFIVETTDRVLRASGLEDPGRVPEAIARQFDELLDGHQLFCANPRWGRFLSVHNERWSHGNLVLLGDAAHTTHFSIGSGTKLAMEDAVALAMALTDHRRVPDALAAYQAARQPAVQRLQHVAETSRDWFEHVHEHVGRPPEEFALHLLTRSGRISHRDLPLTDRAQVDRVRAWFAEALATAS</sequence>
<dbReference type="InterPro" id="IPR050631">
    <property type="entry name" value="PheA/TfdB_FAD_monoxygenase"/>
</dbReference>
<evidence type="ECO:0000313" key="5">
    <source>
        <dbReference type="Proteomes" id="UP000585638"/>
    </source>
</evidence>
<evidence type="ECO:0000313" key="4">
    <source>
        <dbReference type="EMBL" id="MBB5897797.1"/>
    </source>
</evidence>
<evidence type="ECO:0000256" key="1">
    <source>
        <dbReference type="ARBA" id="ARBA00023002"/>
    </source>
</evidence>
<dbReference type="GO" id="GO:0016491">
    <property type="term" value="F:oxidoreductase activity"/>
    <property type="evidence" value="ECO:0007669"/>
    <property type="project" value="UniProtKB-KW"/>
</dbReference>
<dbReference type="GO" id="GO:0071949">
    <property type="term" value="F:FAD binding"/>
    <property type="evidence" value="ECO:0007669"/>
    <property type="project" value="InterPro"/>
</dbReference>
<name>A0A7W9KSB4_9PSEU</name>
<dbReference type="PANTHER" id="PTHR43476:SF4">
    <property type="entry name" value="BLR0106 PROTEIN"/>
    <property type="match status" value="1"/>
</dbReference>
<comment type="caution">
    <text evidence="4">The sequence shown here is derived from an EMBL/GenBank/DDBJ whole genome shotgun (WGS) entry which is preliminary data.</text>
</comment>
<organism evidence="4 5">
    <name type="scientific">Kutzneria kofuensis</name>
    <dbReference type="NCBI Taxonomy" id="103725"/>
    <lineage>
        <taxon>Bacteria</taxon>
        <taxon>Bacillati</taxon>
        <taxon>Actinomycetota</taxon>
        <taxon>Actinomycetes</taxon>
        <taxon>Pseudonocardiales</taxon>
        <taxon>Pseudonocardiaceae</taxon>
        <taxon>Kutzneria</taxon>
    </lineage>
</organism>
<keyword evidence="1" id="KW-0560">Oxidoreductase</keyword>
<proteinExistence type="predicted"/>
<dbReference type="InterPro" id="IPR002938">
    <property type="entry name" value="FAD-bd"/>
</dbReference>
<accession>A0A7W9KSB4</accession>
<reference evidence="4 5" key="1">
    <citation type="submission" date="2020-08" db="EMBL/GenBank/DDBJ databases">
        <title>Sequencing the genomes of 1000 actinobacteria strains.</title>
        <authorList>
            <person name="Klenk H.-P."/>
        </authorList>
    </citation>
    <scope>NUCLEOTIDE SEQUENCE [LARGE SCALE GENOMIC DNA]</scope>
    <source>
        <strain evidence="4 5">DSM 43851</strain>
    </source>
</reference>
<keyword evidence="5" id="KW-1185">Reference proteome</keyword>
<evidence type="ECO:0000256" key="2">
    <source>
        <dbReference type="ARBA" id="ARBA00023027"/>
    </source>
</evidence>
<dbReference type="Pfam" id="PF01494">
    <property type="entry name" value="FAD_binding_3"/>
    <property type="match status" value="1"/>
</dbReference>
<protein>
    <submittedName>
        <fullName evidence="4">2-polyprenyl-6-methoxyphenol hydroxylase-like FAD-dependent oxidoreductase</fullName>
    </submittedName>
</protein>
<keyword evidence="2" id="KW-0520">NAD</keyword>
<dbReference type="Proteomes" id="UP000585638">
    <property type="component" value="Unassembled WGS sequence"/>
</dbReference>
<feature type="domain" description="FAD-binding" evidence="3">
    <location>
        <begin position="133"/>
        <end position="316"/>
    </location>
</feature>
<dbReference type="RefSeq" id="WP_184870231.1">
    <property type="nucleotide sequence ID" value="NZ_BAAAWY010000021.1"/>
</dbReference>
<evidence type="ECO:0000259" key="3">
    <source>
        <dbReference type="Pfam" id="PF01494"/>
    </source>
</evidence>
<dbReference type="AlphaFoldDB" id="A0A7W9KSB4"/>
<dbReference type="Gene3D" id="3.50.50.60">
    <property type="entry name" value="FAD/NAD(P)-binding domain"/>
    <property type="match status" value="1"/>
</dbReference>
<dbReference type="PRINTS" id="PR00420">
    <property type="entry name" value="RNGMNOXGNASE"/>
</dbReference>
<dbReference type="EMBL" id="JACHIR010000003">
    <property type="protein sequence ID" value="MBB5897797.1"/>
    <property type="molecule type" value="Genomic_DNA"/>
</dbReference>
<gene>
    <name evidence="4" type="ORF">BJ998_009056</name>
</gene>
<dbReference type="SUPFAM" id="SSF51905">
    <property type="entry name" value="FAD/NAD(P)-binding domain"/>
    <property type="match status" value="1"/>
</dbReference>
<dbReference type="PANTHER" id="PTHR43476">
    <property type="entry name" value="3-(3-HYDROXY-PHENYL)PROPIONATE/3-HYDROXYCINNAMIC ACID HYDROXYLASE"/>
    <property type="match status" value="1"/>
</dbReference>
<dbReference type="InterPro" id="IPR036188">
    <property type="entry name" value="FAD/NAD-bd_sf"/>
</dbReference>
<dbReference type="Gene3D" id="3.30.9.20">
    <property type="match status" value="1"/>
</dbReference>